<organism evidence="2 3">
    <name type="scientific">Clostridium tetanomorphum</name>
    <dbReference type="NCBI Taxonomy" id="1553"/>
    <lineage>
        <taxon>Bacteria</taxon>
        <taxon>Bacillati</taxon>
        <taxon>Bacillota</taxon>
        <taxon>Clostridia</taxon>
        <taxon>Eubacteriales</taxon>
        <taxon>Clostridiaceae</taxon>
        <taxon>Clostridium</taxon>
    </lineage>
</organism>
<dbReference type="InterPro" id="IPR051448">
    <property type="entry name" value="CdaR-like_regulators"/>
</dbReference>
<evidence type="ECO:0000313" key="2">
    <source>
        <dbReference type="EMBL" id="MBC2398334.1"/>
    </source>
</evidence>
<sequence>MHNFLQYLQRVNEESKINFKLMWENGVCIYNSLPIEKNEEDLCFHVDLGDKLANMYIPLTYKNCALLLKFSLESKFKELKSVEEEVLYSLLDNKEVIEDKVQKWIPFLYNDSDIFLLKIKGDIKKALSIIKELYLNEKALCIIFQDNIVIVGCFEEPKEHAKSIKNSIETDLYCNCVISVNGKINNIFDLRKCYNECKESLFLGEKFSLKESILNYDNTLFEKIVYNVNLKVKNELMIRFSYKFDHFDGEIITTIEEFIKSDLNISDAAKKLFIHRNTLIYRLDKIYKETGFDIRNFKEASVFIIAFLVWKEINER</sequence>
<evidence type="ECO:0000259" key="1">
    <source>
        <dbReference type="Pfam" id="PF13556"/>
    </source>
</evidence>
<feature type="domain" description="PucR C-terminal helix-turn-helix" evidence="1">
    <location>
        <begin position="253"/>
        <end position="308"/>
    </location>
</feature>
<dbReference type="PANTHER" id="PTHR33744:SF15">
    <property type="entry name" value="CARBOHYDRATE DIACID REGULATOR"/>
    <property type="match status" value="1"/>
</dbReference>
<dbReference type="RefSeq" id="WP_035149846.1">
    <property type="nucleotide sequence ID" value="NZ_JAAZWO010000013.1"/>
</dbReference>
<evidence type="ECO:0000313" key="3">
    <source>
        <dbReference type="Proteomes" id="UP000563151"/>
    </source>
</evidence>
<reference evidence="2 3" key="1">
    <citation type="submission" date="2020-04" db="EMBL/GenBank/DDBJ databases">
        <title>Genomic insights into acetone-butanol-ethanol (ABE) fermentation by sequencing solventogenic clostridia strains.</title>
        <authorList>
            <person name="Brown S."/>
        </authorList>
    </citation>
    <scope>NUCLEOTIDE SEQUENCE [LARGE SCALE GENOMIC DNA]</scope>
    <source>
        <strain evidence="2 3">DJ011</strain>
    </source>
</reference>
<dbReference type="Pfam" id="PF13556">
    <property type="entry name" value="HTH_30"/>
    <property type="match status" value="1"/>
</dbReference>
<dbReference type="Gene3D" id="1.10.10.2840">
    <property type="entry name" value="PucR C-terminal helix-turn-helix domain"/>
    <property type="match status" value="1"/>
</dbReference>
<gene>
    <name evidence="2" type="ORF">HGG79_11210</name>
</gene>
<dbReference type="EMBL" id="JAAZWO010000013">
    <property type="protein sequence ID" value="MBC2398334.1"/>
    <property type="molecule type" value="Genomic_DNA"/>
</dbReference>
<keyword evidence="3" id="KW-1185">Reference proteome</keyword>
<proteinExistence type="predicted"/>
<dbReference type="Proteomes" id="UP000563151">
    <property type="component" value="Unassembled WGS sequence"/>
</dbReference>
<comment type="caution">
    <text evidence="2">The sequence shown here is derived from an EMBL/GenBank/DDBJ whole genome shotgun (WGS) entry which is preliminary data.</text>
</comment>
<dbReference type="AlphaFoldDB" id="A0A923J126"/>
<name>A0A923J126_CLOTT</name>
<accession>A0A923J126</accession>
<protein>
    <submittedName>
        <fullName evidence="2">PucR family transcriptional regulator</fullName>
    </submittedName>
</protein>
<dbReference type="InterPro" id="IPR025736">
    <property type="entry name" value="PucR_C-HTH_dom"/>
</dbReference>
<dbReference type="PANTHER" id="PTHR33744">
    <property type="entry name" value="CARBOHYDRATE DIACID REGULATOR"/>
    <property type="match status" value="1"/>
</dbReference>
<dbReference type="InterPro" id="IPR042070">
    <property type="entry name" value="PucR_C-HTH_sf"/>
</dbReference>